<keyword evidence="5" id="KW-0378">Hydrolase</keyword>
<keyword evidence="2" id="KW-0680">Restriction system</keyword>
<dbReference type="EC" id="3.1.21.-" evidence="5"/>
<feature type="domain" description="Type I restriction modification DNA specificity" evidence="4">
    <location>
        <begin position="9"/>
        <end position="167"/>
    </location>
</feature>
<proteinExistence type="inferred from homology"/>
<dbReference type="InterPro" id="IPR044946">
    <property type="entry name" value="Restrct_endonuc_typeI_TRD_sf"/>
</dbReference>
<dbReference type="GO" id="GO:0004519">
    <property type="term" value="F:endonuclease activity"/>
    <property type="evidence" value="ECO:0007669"/>
    <property type="project" value="UniProtKB-KW"/>
</dbReference>
<keyword evidence="3" id="KW-0238">DNA-binding</keyword>
<evidence type="ECO:0000259" key="4">
    <source>
        <dbReference type="Pfam" id="PF01420"/>
    </source>
</evidence>
<accession>A0ABS9VE69</accession>
<dbReference type="Gene3D" id="1.10.287.1120">
    <property type="entry name" value="Bipartite methylase S protein"/>
    <property type="match status" value="1"/>
</dbReference>
<name>A0ABS9VE69_9BACT</name>
<dbReference type="Gene3D" id="3.90.220.20">
    <property type="entry name" value="DNA methylase specificity domains"/>
    <property type="match status" value="2"/>
</dbReference>
<dbReference type="Proteomes" id="UP001165430">
    <property type="component" value="Unassembled WGS sequence"/>
</dbReference>
<dbReference type="RefSeq" id="WP_241412740.1">
    <property type="nucleotide sequence ID" value="NZ_JAKZGO010000009.1"/>
</dbReference>
<dbReference type="PANTHER" id="PTHR30408">
    <property type="entry name" value="TYPE-1 RESTRICTION ENZYME ECOKI SPECIFICITY PROTEIN"/>
    <property type="match status" value="1"/>
</dbReference>
<dbReference type="SUPFAM" id="SSF116734">
    <property type="entry name" value="DNA methylase specificity domain"/>
    <property type="match status" value="2"/>
</dbReference>
<protein>
    <submittedName>
        <fullName evidence="5">Restriction endonuclease subunit S</fullName>
        <ecNumber evidence="5">3.1.21.-</ecNumber>
    </submittedName>
</protein>
<evidence type="ECO:0000256" key="1">
    <source>
        <dbReference type="ARBA" id="ARBA00010923"/>
    </source>
</evidence>
<dbReference type="GO" id="GO:0016787">
    <property type="term" value="F:hydrolase activity"/>
    <property type="evidence" value="ECO:0007669"/>
    <property type="project" value="UniProtKB-KW"/>
</dbReference>
<dbReference type="Pfam" id="PF01420">
    <property type="entry name" value="Methylase_S"/>
    <property type="match status" value="2"/>
</dbReference>
<reference evidence="5" key="1">
    <citation type="submission" date="2022-03" db="EMBL/GenBank/DDBJ databases">
        <title>De novo assembled genomes of Belliella spp. (Cyclobacteriaceae) strains.</title>
        <authorList>
            <person name="Szabo A."/>
            <person name="Korponai K."/>
            <person name="Felfoldi T."/>
        </authorList>
    </citation>
    <scope>NUCLEOTIDE SEQUENCE</scope>
    <source>
        <strain evidence="5">DSM 111903</strain>
    </source>
</reference>
<dbReference type="InterPro" id="IPR000055">
    <property type="entry name" value="Restrct_endonuc_typeI_TRD"/>
</dbReference>
<comment type="similarity">
    <text evidence="1">Belongs to the type-I restriction system S methylase family.</text>
</comment>
<comment type="caution">
    <text evidence="5">The sequence shown here is derived from an EMBL/GenBank/DDBJ whole genome shotgun (WGS) entry which is preliminary data.</text>
</comment>
<evidence type="ECO:0000256" key="2">
    <source>
        <dbReference type="ARBA" id="ARBA00022747"/>
    </source>
</evidence>
<dbReference type="EMBL" id="JAKZGO010000009">
    <property type="protein sequence ID" value="MCH7414330.1"/>
    <property type="molecule type" value="Genomic_DNA"/>
</dbReference>
<sequence length="416" mass="47625">MEENQLHVPNGWDEYCLGNILNYEQPYKYTVDSTDYNDKSGIPVLTAGKSFILGYTTELHDVYQNTPVIIFDDFTTDSKFVDFPFKVKSSAMKFLKPKNPDEFDIKIIFGYLQNLKIRETGGDHKRRWISEFSKLKVILPPFSEQTTIARILSKVDEAIAQTEQLIAKYTRIKTGLMQDLLTKGIDEYGKIRSEQTHEFKDSPLGRIPKEWECNTLISFCEKIQDGTHFSPKTDSNGAYKYITSKNIRMGHLDLTNLEHINNDAHKKIYRRCSVKYNDVLLTKDGASTGNICLNPLDEEFSLLSSVALIRGKKGKLLNEYIVQFFMEESGQKSLVDQMSGNAITRITLTKINNTQIKVPLFDEQQRIVQNLKSKENLIINERIKLSKLQSLKAGLMQDLLSGKVRVNHLIKETATT</sequence>
<feature type="domain" description="Type I restriction modification DNA specificity" evidence="4">
    <location>
        <begin position="208"/>
        <end position="382"/>
    </location>
</feature>
<keyword evidence="5" id="KW-0255">Endonuclease</keyword>
<evidence type="ECO:0000256" key="3">
    <source>
        <dbReference type="ARBA" id="ARBA00023125"/>
    </source>
</evidence>
<keyword evidence="6" id="KW-1185">Reference proteome</keyword>
<dbReference type="PANTHER" id="PTHR30408:SF12">
    <property type="entry name" value="TYPE I RESTRICTION ENZYME MJAVIII SPECIFICITY SUBUNIT"/>
    <property type="match status" value="1"/>
</dbReference>
<organism evidence="5 6">
    <name type="scientific">Belliella alkalica</name>
    <dbReference type="NCBI Taxonomy" id="1730871"/>
    <lineage>
        <taxon>Bacteria</taxon>
        <taxon>Pseudomonadati</taxon>
        <taxon>Bacteroidota</taxon>
        <taxon>Cytophagia</taxon>
        <taxon>Cytophagales</taxon>
        <taxon>Cyclobacteriaceae</taxon>
        <taxon>Belliella</taxon>
    </lineage>
</organism>
<dbReference type="CDD" id="cd17274">
    <property type="entry name" value="RMtype1_S_Eco540ANI-TRD1-CR1_like"/>
    <property type="match status" value="1"/>
</dbReference>
<gene>
    <name evidence="5" type="ORF">MM213_12600</name>
</gene>
<keyword evidence="5" id="KW-0540">Nuclease</keyword>
<evidence type="ECO:0000313" key="6">
    <source>
        <dbReference type="Proteomes" id="UP001165430"/>
    </source>
</evidence>
<evidence type="ECO:0000313" key="5">
    <source>
        <dbReference type="EMBL" id="MCH7414330.1"/>
    </source>
</evidence>
<dbReference type="InterPro" id="IPR052021">
    <property type="entry name" value="Type-I_RS_S_subunit"/>
</dbReference>